<dbReference type="AlphaFoldDB" id="A0A931CR40"/>
<evidence type="ECO:0000313" key="1">
    <source>
        <dbReference type="EMBL" id="MBG0779637.1"/>
    </source>
</evidence>
<reference evidence="1" key="1">
    <citation type="submission" date="2020-07" db="EMBL/GenBank/DDBJ databases">
        <title>Severe corrosion of carbon steel in oil field produced water can be linked to methanogenic archaea containing a special type of NiFe hydrogenase.</title>
        <authorList>
            <person name="Lahme S."/>
            <person name="Mand J."/>
            <person name="Longwell J."/>
            <person name="Smith R."/>
            <person name="Enning D."/>
        </authorList>
    </citation>
    <scope>NUCLEOTIDE SEQUENCE</scope>
    <source>
        <strain evidence="1">MIC098Bin6</strain>
    </source>
</reference>
<accession>A0A931CR40</accession>
<sequence>MIIRTDTGQPIDTADLSPEERHVIQKLLAWMTLVDSVDQFRQKTHQALAAGWNDSGPIRETRALTRIVQHLEKQVRKRLKHPAGRGSVKC</sequence>
<dbReference type="EMBL" id="JACCQK010000387">
    <property type="protein sequence ID" value="MBG0779637.1"/>
    <property type="molecule type" value="Genomic_DNA"/>
</dbReference>
<organism evidence="1 2">
    <name type="scientific">Desulfotignum balticum</name>
    <dbReference type="NCBI Taxonomy" id="115781"/>
    <lineage>
        <taxon>Bacteria</taxon>
        <taxon>Pseudomonadati</taxon>
        <taxon>Thermodesulfobacteriota</taxon>
        <taxon>Desulfobacteria</taxon>
        <taxon>Desulfobacterales</taxon>
        <taxon>Desulfobacteraceae</taxon>
        <taxon>Desulfotignum</taxon>
    </lineage>
</organism>
<gene>
    <name evidence="1" type="ORF">H0S81_06895</name>
</gene>
<dbReference type="Proteomes" id="UP000706172">
    <property type="component" value="Unassembled WGS sequence"/>
</dbReference>
<name>A0A931CR40_9BACT</name>
<proteinExistence type="predicted"/>
<protein>
    <submittedName>
        <fullName evidence="1">Uncharacterized protein</fullName>
    </submittedName>
</protein>
<comment type="caution">
    <text evidence="1">The sequence shown here is derived from an EMBL/GenBank/DDBJ whole genome shotgun (WGS) entry which is preliminary data.</text>
</comment>
<evidence type="ECO:0000313" key="2">
    <source>
        <dbReference type="Proteomes" id="UP000706172"/>
    </source>
</evidence>